<feature type="signal peptide" evidence="2">
    <location>
        <begin position="1"/>
        <end position="23"/>
    </location>
</feature>
<protein>
    <submittedName>
        <fullName evidence="3">Uncharacterized protein</fullName>
    </submittedName>
</protein>
<evidence type="ECO:0000256" key="1">
    <source>
        <dbReference type="SAM" id="Phobius"/>
    </source>
</evidence>
<proteinExistence type="predicted"/>
<dbReference type="AlphaFoldDB" id="A0A8S9KQL6"/>
<feature type="chain" id="PRO_5035723901" evidence="2">
    <location>
        <begin position="24"/>
        <end position="246"/>
    </location>
</feature>
<gene>
    <name evidence="3" type="ORF">F2Q68_00011753</name>
</gene>
<keyword evidence="1" id="KW-0472">Membrane</keyword>
<keyword evidence="1" id="KW-0812">Transmembrane</keyword>
<comment type="caution">
    <text evidence="3">The sequence shown here is derived from an EMBL/GenBank/DDBJ whole genome shotgun (WGS) entry which is preliminary data.</text>
</comment>
<sequence>MRLKRRFCSSLWLLHSTARFCGGGSPLRRRLSVGESIRRRKATSLPSVERLFLSLSLSSLLVSRGGGSRGRRQTCLSVAHRNSKSKAIDVLLKFVISKILLVLFLINYACLLICLSVRLCLSWSSSTATDISISVPLLQSKAKGCDSCSIMSLAEMDGTNGSKLICSLCLKLQLTKFIEQGVEDSTVINGLEKEQCIGLVRMEWKVINVMIKSHIGLVVGDQCIVHFLQSIINIFPSPPSSKHFNS</sequence>
<evidence type="ECO:0000313" key="4">
    <source>
        <dbReference type="Proteomes" id="UP000712281"/>
    </source>
</evidence>
<keyword evidence="2" id="KW-0732">Signal</keyword>
<evidence type="ECO:0000313" key="3">
    <source>
        <dbReference type="EMBL" id="KAF2596709.1"/>
    </source>
</evidence>
<dbReference type="EMBL" id="QGKW02000717">
    <property type="protein sequence ID" value="KAF2596709.1"/>
    <property type="molecule type" value="Genomic_DNA"/>
</dbReference>
<accession>A0A8S9KQL6</accession>
<reference evidence="3" key="1">
    <citation type="submission" date="2019-12" db="EMBL/GenBank/DDBJ databases">
        <title>Genome sequencing and annotation of Brassica cretica.</title>
        <authorList>
            <person name="Studholme D.J."/>
            <person name="Sarris P.F."/>
        </authorList>
    </citation>
    <scope>NUCLEOTIDE SEQUENCE</scope>
    <source>
        <strain evidence="3">PFS-001/15</strain>
        <tissue evidence="3">Leaf</tissue>
    </source>
</reference>
<evidence type="ECO:0000256" key="2">
    <source>
        <dbReference type="SAM" id="SignalP"/>
    </source>
</evidence>
<keyword evidence="1" id="KW-1133">Transmembrane helix</keyword>
<feature type="transmembrane region" description="Helical" evidence="1">
    <location>
        <begin position="90"/>
        <end position="119"/>
    </location>
</feature>
<organism evidence="3 4">
    <name type="scientific">Brassica cretica</name>
    <name type="common">Mustard</name>
    <dbReference type="NCBI Taxonomy" id="69181"/>
    <lineage>
        <taxon>Eukaryota</taxon>
        <taxon>Viridiplantae</taxon>
        <taxon>Streptophyta</taxon>
        <taxon>Embryophyta</taxon>
        <taxon>Tracheophyta</taxon>
        <taxon>Spermatophyta</taxon>
        <taxon>Magnoliopsida</taxon>
        <taxon>eudicotyledons</taxon>
        <taxon>Gunneridae</taxon>
        <taxon>Pentapetalae</taxon>
        <taxon>rosids</taxon>
        <taxon>malvids</taxon>
        <taxon>Brassicales</taxon>
        <taxon>Brassicaceae</taxon>
        <taxon>Brassiceae</taxon>
        <taxon>Brassica</taxon>
    </lineage>
</organism>
<name>A0A8S9KQL6_BRACR</name>
<dbReference type="Proteomes" id="UP000712281">
    <property type="component" value="Unassembled WGS sequence"/>
</dbReference>